<dbReference type="PANTHER" id="PTHR46932:SF12">
    <property type="entry name" value="HEAVY METAL-ASSOCIATED ISOPRENYLATED PLANT PROTEIN 47"/>
    <property type="match status" value="1"/>
</dbReference>
<dbReference type="Proteomes" id="UP000077755">
    <property type="component" value="Chromosome 3"/>
</dbReference>
<reference evidence="1" key="2">
    <citation type="submission" date="2022-03" db="EMBL/GenBank/DDBJ databases">
        <title>Draft title - Genomic analysis of global carrot germplasm unveils the trajectory of domestication and the origin of high carotenoid orange carrot.</title>
        <authorList>
            <person name="Iorizzo M."/>
            <person name="Ellison S."/>
            <person name="Senalik D."/>
            <person name="Macko-Podgorni A."/>
            <person name="Grzebelus D."/>
            <person name="Bostan H."/>
            <person name="Rolling W."/>
            <person name="Curaba J."/>
            <person name="Simon P."/>
        </authorList>
    </citation>
    <scope>NUCLEOTIDE SEQUENCE</scope>
    <source>
        <tissue evidence="1">Leaf</tissue>
    </source>
</reference>
<dbReference type="EMBL" id="CP093345">
    <property type="protein sequence ID" value="WOG90646.1"/>
    <property type="molecule type" value="Genomic_DNA"/>
</dbReference>
<protein>
    <recommendedName>
        <fullName evidence="3">HMA domain-containing protein</fullName>
    </recommendedName>
</protein>
<reference evidence="1" key="1">
    <citation type="journal article" date="2016" name="Nat. Genet.">
        <title>A high-quality carrot genome assembly provides new insights into carotenoid accumulation and asterid genome evolution.</title>
        <authorList>
            <person name="Iorizzo M."/>
            <person name="Ellison S."/>
            <person name="Senalik D."/>
            <person name="Zeng P."/>
            <person name="Satapoomin P."/>
            <person name="Huang J."/>
            <person name="Bowman M."/>
            <person name="Iovene M."/>
            <person name="Sanseverino W."/>
            <person name="Cavagnaro P."/>
            <person name="Yildiz M."/>
            <person name="Macko-Podgorni A."/>
            <person name="Moranska E."/>
            <person name="Grzebelus E."/>
            <person name="Grzebelus D."/>
            <person name="Ashrafi H."/>
            <person name="Zheng Z."/>
            <person name="Cheng S."/>
            <person name="Spooner D."/>
            <person name="Van Deynze A."/>
            <person name="Simon P."/>
        </authorList>
    </citation>
    <scope>NUCLEOTIDE SEQUENCE</scope>
    <source>
        <tissue evidence="1">Leaf</tissue>
    </source>
</reference>
<keyword evidence="2" id="KW-1185">Reference proteome</keyword>
<gene>
    <name evidence="1" type="ORF">DCAR_0309890</name>
</gene>
<dbReference type="InterPro" id="IPR042885">
    <property type="entry name" value="HIPP47/16"/>
</dbReference>
<evidence type="ECO:0008006" key="3">
    <source>
        <dbReference type="Google" id="ProtNLM"/>
    </source>
</evidence>
<accession>A0AAF1ASE7</accession>
<dbReference type="Gene3D" id="3.30.70.100">
    <property type="match status" value="1"/>
</dbReference>
<organism evidence="1 2">
    <name type="scientific">Daucus carota subsp. sativus</name>
    <name type="common">Carrot</name>
    <dbReference type="NCBI Taxonomy" id="79200"/>
    <lineage>
        <taxon>Eukaryota</taxon>
        <taxon>Viridiplantae</taxon>
        <taxon>Streptophyta</taxon>
        <taxon>Embryophyta</taxon>
        <taxon>Tracheophyta</taxon>
        <taxon>Spermatophyta</taxon>
        <taxon>Magnoliopsida</taxon>
        <taxon>eudicotyledons</taxon>
        <taxon>Gunneridae</taxon>
        <taxon>Pentapetalae</taxon>
        <taxon>asterids</taxon>
        <taxon>campanulids</taxon>
        <taxon>Apiales</taxon>
        <taxon>Apiaceae</taxon>
        <taxon>Apioideae</taxon>
        <taxon>Scandiceae</taxon>
        <taxon>Daucinae</taxon>
        <taxon>Daucus</taxon>
        <taxon>Daucus sect. Daucus</taxon>
    </lineage>
</organism>
<proteinExistence type="predicted"/>
<evidence type="ECO:0000313" key="1">
    <source>
        <dbReference type="EMBL" id="WOG90646.1"/>
    </source>
</evidence>
<dbReference type="AlphaFoldDB" id="A0AAF1ASE7"/>
<name>A0AAF1ASE7_DAUCS</name>
<evidence type="ECO:0000313" key="2">
    <source>
        <dbReference type="Proteomes" id="UP000077755"/>
    </source>
</evidence>
<dbReference type="PANTHER" id="PTHR46932">
    <property type="entry name" value="HEAVY METAL-ASSOCIATED ISOPRENYLATED PLANT PROTEIN 47"/>
    <property type="match status" value="1"/>
</dbReference>
<sequence>MSSTRILEIAWESPDAQKVLIRVTMVDQKKSRTKAMQIAATVSGVESVALKGDNRDQLEIIGDGIDTVELAKLLRKKVGGADLLSVGPAKAEKPKEPAAAAKKAETPTVPMQVWAYPQPPLYPVYEFRDSDPNCSIM</sequence>